<evidence type="ECO:0000313" key="3">
    <source>
        <dbReference type="Proteomes" id="UP000034913"/>
    </source>
</evidence>
<proteinExistence type="predicted"/>
<sequence length="97" mass="11385">MELEDTHFKPEGGPANVGGYEGETEAQRKLRLHPEEAILEQTIETLWEKLGADGVEMLFRVHNYDPDNPQQRDEDRIYRALHERLAKDQTQRKNKKQ</sequence>
<gene>
    <name evidence="2" type="ORF">VF00_C0002G0317</name>
</gene>
<name>A0A0G1X829_UNCK3</name>
<dbReference type="EMBL" id="LCRB01000002">
    <property type="protein sequence ID" value="KKW26990.1"/>
    <property type="molecule type" value="Genomic_DNA"/>
</dbReference>
<reference evidence="2 3" key="1">
    <citation type="journal article" date="2015" name="Nature">
        <title>rRNA introns, odd ribosomes, and small enigmatic genomes across a large radiation of phyla.</title>
        <authorList>
            <person name="Brown C.T."/>
            <person name="Hug L.A."/>
            <person name="Thomas B.C."/>
            <person name="Sharon I."/>
            <person name="Castelle C.J."/>
            <person name="Singh A."/>
            <person name="Wilkins M.J."/>
            <person name="Williams K.H."/>
            <person name="Banfield J.F."/>
        </authorList>
    </citation>
    <scope>NUCLEOTIDE SEQUENCE [LARGE SCALE GENOMIC DNA]</scope>
</reference>
<dbReference type="Proteomes" id="UP000034913">
    <property type="component" value="Unassembled WGS sequence"/>
</dbReference>
<accession>A0A0G1X829</accession>
<evidence type="ECO:0000313" key="2">
    <source>
        <dbReference type="EMBL" id="KKW26990.1"/>
    </source>
</evidence>
<comment type="caution">
    <text evidence="2">The sequence shown here is derived from an EMBL/GenBank/DDBJ whole genome shotgun (WGS) entry which is preliminary data.</text>
</comment>
<organism evidence="2 3">
    <name type="scientific">candidate division Kazan bacterium GW2011_GWB1_52_7</name>
    <dbReference type="NCBI Taxonomy" id="1620414"/>
    <lineage>
        <taxon>Bacteria</taxon>
        <taxon>Bacteria division Kazan-3B-28</taxon>
    </lineage>
</organism>
<evidence type="ECO:0000256" key="1">
    <source>
        <dbReference type="SAM" id="MobiDB-lite"/>
    </source>
</evidence>
<protein>
    <submittedName>
        <fullName evidence="2">Uncharacterized protein</fullName>
    </submittedName>
</protein>
<dbReference type="AlphaFoldDB" id="A0A0G1X829"/>
<feature type="compositionally biased region" description="Basic and acidic residues" evidence="1">
    <location>
        <begin position="1"/>
        <end position="10"/>
    </location>
</feature>
<feature type="region of interest" description="Disordered" evidence="1">
    <location>
        <begin position="1"/>
        <end position="27"/>
    </location>
</feature>